<keyword evidence="3" id="KW-1185">Reference proteome</keyword>
<dbReference type="InParanoid" id="A0A5N4A3S7"/>
<dbReference type="OrthoDB" id="6368736at2759"/>
<reference evidence="2 3" key="1">
    <citation type="journal article" date="2018" name="Elife">
        <title>Firefly genomes illuminate parallel origins of bioluminescence in beetles.</title>
        <authorList>
            <person name="Fallon T.R."/>
            <person name="Lower S.E."/>
            <person name="Chang C.H."/>
            <person name="Bessho-Uehara M."/>
            <person name="Martin G.J."/>
            <person name="Bewick A.J."/>
            <person name="Behringer M."/>
            <person name="Debat H.J."/>
            <person name="Wong I."/>
            <person name="Day J.C."/>
            <person name="Suvorov A."/>
            <person name="Silva C.J."/>
            <person name="Stanger-Hall K.F."/>
            <person name="Hall D.W."/>
            <person name="Schmitz R.J."/>
            <person name="Nelson D.R."/>
            <person name="Lewis S.M."/>
            <person name="Shigenobu S."/>
            <person name="Bybee S.M."/>
            <person name="Larracuente A.M."/>
            <person name="Oba Y."/>
            <person name="Weng J.K."/>
        </authorList>
    </citation>
    <scope>NUCLEOTIDE SEQUENCE [LARGE SCALE GENOMIC DNA]</scope>
    <source>
        <strain evidence="2">1611_PpyrPB1</strain>
        <tissue evidence="2">Whole body</tissue>
    </source>
</reference>
<name>A0A5N4A3S7_PHOPY</name>
<comment type="caution">
    <text evidence="2">The sequence shown here is derived from an EMBL/GenBank/DDBJ whole genome shotgun (WGS) entry which is preliminary data.</text>
</comment>
<protein>
    <submittedName>
        <fullName evidence="2">Uncharacterized protein</fullName>
    </submittedName>
</protein>
<feature type="coiled-coil region" evidence="1">
    <location>
        <begin position="102"/>
        <end position="159"/>
    </location>
</feature>
<accession>A0A5N4A3S7</accession>
<proteinExistence type="predicted"/>
<evidence type="ECO:0000313" key="2">
    <source>
        <dbReference type="EMBL" id="KAB0791967.1"/>
    </source>
</evidence>
<dbReference type="EMBL" id="VVIM01000010">
    <property type="protein sequence ID" value="KAB0791967.1"/>
    <property type="molecule type" value="Genomic_DNA"/>
</dbReference>
<keyword evidence="1" id="KW-0175">Coiled coil</keyword>
<dbReference type="Proteomes" id="UP000327044">
    <property type="component" value="Unassembled WGS sequence"/>
</dbReference>
<sequence length="1346" mass="150987">MYMSQEDLHAKINDIDQVYQNFSDLKNSNLRLQRKYHRSLLSLKATREECAALRGSVVPSGQYESVCKERDELRVQLSTTKDEYNTFINESLIRYQTSCKDKDSLNSKYNDLVTQCDELRNENKVMSELISSSEQLDTLQTELNEMRNHSERLQQTVDEYLGFKSKYAEMQAKNVDVTKERDYLSRKVELLEAAQQQAVVSHRSEYVTLKGEHDDLLRKFLSLELQLTSVSRERDSLRVEVNDLRKHSGSPLHNLLLELRGVVQKYEVSGGSPKYNCDIDSVTETCTVTHSPLSERGGVKSAVFDKSKYRSEDADESESELFKIIMESTRRFNLVSPIPSPMPELAPCFGTEVEGSTDQEEIGLASDKLKLNGQSLVLPPSDIENEIESIVSVTAHLESPPNAEGIAEIVSKVSETISHSDAINSLNDAKSSNPADMVADSKAESCQKMEDHSNSEFSDVKPDFSGDKLNYEEICSETVLNSSFEEDLKTEVPTLSTNEVIKLAKSEQFKEEVLPASTVSVEECLNAEDLRSIVDDGVCADSEQMITLYSENQVTEDRGRIVDGVICTEINADSELDSENPVTEDHGSIVDGVICTEINADSELDSKNPVTKDRGSIVDGVICTEINLDSELDSENPVTEDHGSIVDGVNCTEINGDFELDSENPVTEDHGSMVDGVICTEINTDSELPSENQVTADLSTEIMNDSLEQADSPKPVKTEIPPTSTTDCDTNKIIDETRSDLSSELSQDTLCESRDSAFCSHNTSSDEEWINALVDVNSSKIFAPKLPAAKRKRRTSKTPRKKKNVDEFTLGFDDDKIVTLVRQQKRVAAPRKSEQLLKKCADINRSVTRSYATRRKRQNEERIVIEQLPCVACRGHSLTRMNRKRLFVPAVRHDTSTVVEEPPVFAKKRRIAHTPKTHEKPSAETGKIKILSVHILQPPKSVAIPDSPASPERADVRPTRAPVVIPTVPVIEKRNLPPPAASECEQVLLSPSAPRVAVDACPSIAVPTQTVRIPLERARFLIEDMLQYSNCNEKIFKIAKMFTCESANSIAKLILGRIVFDIHDTPTKGNYPREPHLTTTQRGLYKFMMALEKLKVKGVCKAYFRQADSYLRIVKDPVALSPVTRLYVTICKGQFNYMQMRIAICSAIADLGDLAIPYIYTVLQIWIEVFPRKGMPAHDHVLMRAIVQAIFLKGVPLPEYNSANLRYLLLNYYQFSSDCDVRAIFKELVKYYIDERNECARVLAIALMDDVGERFIIDQIFPDLQAQGSTLNDPNQICAVMTLVIHFTKHSEFTPQIIAANLRWLKQFGTDSQALVIRSHASSVLQWYMNCKSKPLHLLETIGRID</sequence>
<evidence type="ECO:0000313" key="3">
    <source>
        <dbReference type="Proteomes" id="UP000327044"/>
    </source>
</evidence>
<organism evidence="2 3">
    <name type="scientific">Photinus pyralis</name>
    <name type="common">Common eastern firefly</name>
    <name type="synonym">Lampyris pyralis</name>
    <dbReference type="NCBI Taxonomy" id="7054"/>
    <lineage>
        <taxon>Eukaryota</taxon>
        <taxon>Metazoa</taxon>
        <taxon>Ecdysozoa</taxon>
        <taxon>Arthropoda</taxon>
        <taxon>Hexapoda</taxon>
        <taxon>Insecta</taxon>
        <taxon>Pterygota</taxon>
        <taxon>Neoptera</taxon>
        <taxon>Endopterygota</taxon>
        <taxon>Coleoptera</taxon>
        <taxon>Polyphaga</taxon>
        <taxon>Elateriformia</taxon>
        <taxon>Elateroidea</taxon>
        <taxon>Lampyridae</taxon>
        <taxon>Lampyrinae</taxon>
        <taxon>Photinus</taxon>
    </lineage>
</organism>
<evidence type="ECO:0000256" key="1">
    <source>
        <dbReference type="SAM" id="Coils"/>
    </source>
</evidence>
<gene>
    <name evidence="2" type="ORF">PPYR_13928</name>
</gene>